<evidence type="ECO:0000313" key="2">
    <source>
        <dbReference type="Proteomes" id="UP001597369"/>
    </source>
</evidence>
<protein>
    <submittedName>
        <fullName evidence="1">DUF6929 family protein</fullName>
    </submittedName>
</protein>
<name>A0ABW4WX13_9BACT</name>
<dbReference type="RefSeq" id="WP_377469730.1">
    <property type="nucleotide sequence ID" value="NZ_JBHUHV010000029.1"/>
</dbReference>
<comment type="caution">
    <text evidence="1">The sequence shown here is derived from an EMBL/GenBank/DDBJ whole genome shotgun (WGS) entry which is preliminary data.</text>
</comment>
<gene>
    <name evidence="1" type="ORF">ACFSKU_10040</name>
</gene>
<reference evidence="2" key="1">
    <citation type="journal article" date="2019" name="Int. J. Syst. Evol. Microbiol.">
        <title>The Global Catalogue of Microorganisms (GCM) 10K type strain sequencing project: providing services to taxonomists for standard genome sequencing and annotation.</title>
        <authorList>
            <consortium name="The Broad Institute Genomics Platform"/>
            <consortium name="The Broad Institute Genome Sequencing Center for Infectious Disease"/>
            <person name="Wu L."/>
            <person name="Ma J."/>
        </authorList>
    </citation>
    <scope>NUCLEOTIDE SEQUENCE [LARGE SCALE GENOMIC DNA]</scope>
    <source>
        <strain evidence="2">JCM 16545</strain>
    </source>
</reference>
<dbReference type="Proteomes" id="UP001597369">
    <property type="component" value="Unassembled WGS sequence"/>
</dbReference>
<accession>A0ABW4WX13</accession>
<organism evidence="1 2">
    <name type="scientific">Pontibacter silvestris</name>
    <dbReference type="NCBI Taxonomy" id="2305183"/>
    <lineage>
        <taxon>Bacteria</taxon>
        <taxon>Pseudomonadati</taxon>
        <taxon>Bacteroidota</taxon>
        <taxon>Cytophagia</taxon>
        <taxon>Cytophagales</taxon>
        <taxon>Hymenobacteraceae</taxon>
        <taxon>Pontibacter</taxon>
    </lineage>
</organism>
<sequence length="309" mass="34959">MSRGNAFIEKKIFFENLPSASGLESTFPDSYYVLGDDSPFLYRLDSSYTLAEQYPLFSTENFTGGRIPKALKPDLECMAQFKYRGENYLFMLGSGSTEARYKGFAVNLDRQYEVTELELNTLYAFLKQVTSRNKNEQLNLEGLAMDNKHVYLLQRSLSSVGNVLFRFETDSFISYLMESQALPAASVFYFSLPQLDQYTSGFSGAYVFHNYLFFTASVEGTTNVVDDGEMLGSYLGYIELEDFDLATSPDKPLNATAFPLKYKDGTSYKGKAESLVIDYVDKQWNYKAVVVSDDDLGHSELLEVLVKVK</sequence>
<keyword evidence="2" id="KW-1185">Reference proteome</keyword>
<proteinExistence type="predicted"/>
<dbReference type="InterPro" id="IPR053851">
    <property type="entry name" value="DUF6929"/>
</dbReference>
<dbReference type="EMBL" id="JBHUHV010000029">
    <property type="protein sequence ID" value="MFD2067223.1"/>
    <property type="molecule type" value="Genomic_DNA"/>
</dbReference>
<dbReference type="Pfam" id="PF22000">
    <property type="entry name" value="DUF6929"/>
    <property type="match status" value="1"/>
</dbReference>
<evidence type="ECO:0000313" key="1">
    <source>
        <dbReference type="EMBL" id="MFD2067223.1"/>
    </source>
</evidence>